<evidence type="ECO:0000256" key="3">
    <source>
        <dbReference type="ARBA" id="ARBA00022512"/>
    </source>
</evidence>
<gene>
    <name evidence="17" type="ORF">ZOSMA_22G00420</name>
</gene>
<comment type="catalytic activity">
    <reaction evidence="10">
        <text>[(1-&gt;4)-alpha-D-galacturonosyl](n) + H2O = alpha-D-galacturonate + [(1-&gt;4)-alpha-D-galacturonosyl](n-1)</text>
        <dbReference type="Rhea" id="RHEA:14117"/>
        <dbReference type="Rhea" id="RHEA-COMP:14570"/>
        <dbReference type="Rhea" id="RHEA-COMP:14572"/>
        <dbReference type="ChEBI" id="CHEBI:15377"/>
        <dbReference type="ChEBI" id="CHEBI:58658"/>
        <dbReference type="ChEBI" id="CHEBI:140523"/>
        <dbReference type="EC" id="3.2.1.67"/>
    </reaction>
</comment>
<dbReference type="Pfam" id="PF00295">
    <property type="entry name" value="Glyco_hydro_28"/>
    <property type="match status" value="1"/>
</dbReference>
<evidence type="ECO:0000313" key="17">
    <source>
        <dbReference type="EMBL" id="KMZ68755.1"/>
    </source>
</evidence>
<accession>A0A0K9PKJ2</accession>
<evidence type="ECO:0000256" key="4">
    <source>
        <dbReference type="ARBA" id="ARBA00022525"/>
    </source>
</evidence>
<evidence type="ECO:0000256" key="12">
    <source>
        <dbReference type="ARBA" id="ARBA00068298"/>
    </source>
</evidence>
<comment type="subcellular location">
    <subcellularLocation>
        <location evidence="1">Secreted</location>
        <location evidence="1">Cell wall</location>
    </subcellularLocation>
</comment>
<reference evidence="18" key="1">
    <citation type="journal article" date="2016" name="Nature">
        <title>The genome of the seagrass Zostera marina reveals angiosperm adaptation to the sea.</title>
        <authorList>
            <person name="Olsen J.L."/>
            <person name="Rouze P."/>
            <person name="Verhelst B."/>
            <person name="Lin Y.-C."/>
            <person name="Bayer T."/>
            <person name="Collen J."/>
            <person name="Dattolo E."/>
            <person name="De Paoli E."/>
            <person name="Dittami S."/>
            <person name="Maumus F."/>
            <person name="Michel G."/>
            <person name="Kersting A."/>
            <person name="Lauritano C."/>
            <person name="Lohaus R."/>
            <person name="Toepel M."/>
            <person name="Tonon T."/>
            <person name="Vanneste K."/>
            <person name="Amirebrahimi M."/>
            <person name="Brakel J."/>
            <person name="Bostroem C."/>
            <person name="Chovatia M."/>
            <person name="Grimwood J."/>
            <person name="Jenkins J.W."/>
            <person name="Jueterbock A."/>
            <person name="Mraz A."/>
            <person name="Stam W.T."/>
            <person name="Tice H."/>
            <person name="Bornberg-Bauer E."/>
            <person name="Green P.J."/>
            <person name="Pearson G.A."/>
            <person name="Procaccini G."/>
            <person name="Duarte C.M."/>
            <person name="Schmutz J."/>
            <person name="Reusch T.B.H."/>
            <person name="Van de Peer Y."/>
        </authorList>
    </citation>
    <scope>NUCLEOTIDE SEQUENCE [LARGE SCALE GENOMIC DNA]</scope>
    <source>
        <strain evidence="18">cv. Finnish</strain>
    </source>
</reference>
<proteinExistence type="inferred from homology"/>
<feature type="active site" evidence="14">
    <location>
        <position position="245"/>
    </location>
</feature>
<name>A0A0K9PKJ2_ZOSMR</name>
<organism evidence="17 18">
    <name type="scientific">Zostera marina</name>
    <name type="common">Eelgrass</name>
    <dbReference type="NCBI Taxonomy" id="29655"/>
    <lineage>
        <taxon>Eukaryota</taxon>
        <taxon>Viridiplantae</taxon>
        <taxon>Streptophyta</taxon>
        <taxon>Embryophyta</taxon>
        <taxon>Tracheophyta</taxon>
        <taxon>Spermatophyta</taxon>
        <taxon>Magnoliopsida</taxon>
        <taxon>Liliopsida</taxon>
        <taxon>Zosteraceae</taxon>
        <taxon>Zostera</taxon>
    </lineage>
</organism>
<comment type="function">
    <text evidence="11">May function in depolymerizing pectin during pollen development, germination, and tube growth. Acts as an exo-polygalacturonase.</text>
</comment>
<evidence type="ECO:0000313" key="18">
    <source>
        <dbReference type="Proteomes" id="UP000036987"/>
    </source>
</evidence>
<dbReference type="InterPro" id="IPR000743">
    <property type="entry name" value="Glyco_hydro_28"/>
</dbReference>
<dbReference type="EMBL" id="LFYR01000811">
    <property type="protein sequence ID" value="KMZ68755.1"/>
    <property type="molecule type" value="Genomic_DNA"/>
</dbReference>
<dbReference type="GO" id="GO:0005975">
    <property type="term" value="P:carbohydrate metabolic process"/>
    <property type="evidence" value="ECO:0007669"/>
    <property type="project" value="InterPro"/>
</dbReference>
<feature type="signal peptide" evidence="16">
    <location>
        <begin position="1"/>
        <end position="28"/>
    </location>
</feature>
<dbReference type="OrthoDB" id="187139at2759"/>
<dbReference type="SMART" id="SM00710">
    <property type="entry name" value="PbH1"/>
    <property type="match status" value="6"/>
</dbReference>
<evidence type="ECO:0000256" key="11">
    <source>
        <dbReference type="ARBA" id="ARBA00057651"/>
    </source>
</evidence>
<evidence type="ECO:0000256" key="16">
    <source>
        <dbReference type="SAM" id="SignalP"/>
    </source>
</evidence>
<dbReference type="InterPro" id="IPR006626">
    <property type="entry name" value="PbH1"/>
</dbReference>
<dbReference type="Gene3D" id="2.160.20.10">
    <property type="entry name" value="Single-stranded right-handed beta-helix, Pectin lyase-like"/>
    <property type="match status" value="1"/>
</dbReference>
<dbReference type="STRING" id="29655.A0A0K9PKJ2"/>
<keyword evidence="7" id="KW-0961">Cell wall biogenesis/degradation</keyword>
<evidence type="ECO:0000256" key="1">
    <source>
        <dbReference type="ARBA" id="ARBA00004191"/>
    </source>
</evidence>
<evidence type="ECO:0000256" key="15">
    <source>
        <dbReference type="RuleBase" id="RU361169"/>
    </source>
</evidence>
<comment type="similarity">
    <text evidence="2 15">Belongs to the glycosyl hydrolase 28 family.</text>
</comment>
<dbReference type="InterPro" id="IPR012334">
    <property type="entry name" value="Pectin_lyas_fold"/>
</dbReference>
<dbReference type="GO" id="GO:0071555">
    <property type="term" value="P:cell wall organization"/>
    <property type="evidence" value="ECO:0007669"/>
    <property type="project" value="UniProtKB-KW"/>
</dbReference>
<dbReference type="SUPFAM" id="SSF51126">
    <property type="entry name" value="Pectin lyase-like"/>
    <property type="match status" value="1"/>
</dbReference>
<dbReference type="GO" id="GO:0004650">
    <property type="term" value="F:polygalacturonase activity"/>
    <property type="evidence" value="ECO:0007669"/>
    <property type="project" value="InterPro"/>
</dbReference>
<evidence type="ECO:0000256" key="7">
    <source>
        <dbReference type="ARBA" id="ARBA00023316"/>
    </source>
</evidence>
<protein>
    <recommendedName>
        <fullName evidence="12">Exopolygalacturonase</fullName>
        <ecNumber evidence="8">3.2.1.67</ecNumber>
    </recommendedName>
    <alternativeName>
        <fullName evidence="9">Galacturan 1,4-alpha-galacturonidase</fullName>
    </alternativeName>
    <alternativeName>
        <fullName evidence="13">Pectinase</fullName>
    </alternativeName>
</protein>
<dbReference type="OMA" id="RNIRCGP"/>
<dbReference type="FunFam" id="2.160.20.10:FF:000004">
    <property type="entry name" value="Pectin lyase-like superfamily protein"/>
    <property type="match status" value="1"/>
</dbReference>
<dbReference type="Proteomes" id="UP000036987">
    <property type="component" value="Unassembled WGS sequence"/>
</dbReference>
<evidence type="ECO:0000256" key="13">
    <source>
        <dbReference type="ARBA" id="ARBA00083621"/>
    </source>
</evidence>
<evidence type="ECO:0000256" key="6">
    <source>
        <dbReference type="ARBA" id="ARBA00023295"/>
    </source>
</evidence>
<evidence type="ECO:0000256" key="9">
    <source>
        <dbReference type="ARBA" id="ARBA00043142"/>
    </source>
</evidence>
<dbReference type="AlphaFoldDB" id="A0A0K9PKJ2"/>
<dbReference type="InterPro" id="IPR011050">
    <property type="entry name" value="Pectin_lyase_fold/virulence"/>
</dbReference>
<dbReference type="PANTHER" id="PTHR31375">
    <property type="match status" value="1"/>
</dbReference>
<keyword evidence="16" id="KW-0732">Signal</keyword>
<evidence type="ECO:0000256" key="5">
    <source>
        <dbReference type="ARBA" id="ARBA00022801"/>
    </source>
</evidence>
<keyword evidence="5 15" id="KW-0378">Hydrolase</keyword>
<keyword evidence="6 15" id="KW-0326">Glycosidase</keyword>
<dbReference type="GO" id="GO:0047911">
    <property type="term" value="F:galacturan 1,4-alpha-galacturonidase activity"/>
    <property type="evidence" value="ECO:0007669"/>
    <property type="project" value="UniProtKB-EC"/>
</dbReference>
<evidence type="ECO:0000256" key="10">
    <source>
        <dbReference type="ARBA" id="ARBA00048766"/>
    </source>
</evidence>
<evidence type="ECO:0000256" key="2">
    <source>
        <dbReference type="ARBA" id="ARBA00008834"/>
    </source>
</evidence>
<dbReference type="PROSITE" id="PS00502">
    <property type="entry name" value="POLYGALACTURONASE"/>
    <property type="match status" value="1"/>
</dbReference>
<evidence type="ECO:0000256" key="8">
    <source>
        <dbReference type="ARBA" id="ARBA00038933"/>
    </source>
</evidence>
<keyword evidence="3" id="KW-0134">Cell wall</keyword>
<comment type="caution">
    <text evidence="17">The sequence shown here is derived from an EMBL/GenBank/DDBJ whole genome shotgun (WGS) entry which is preliminary data.</text>
</comment>
<sequence length="399" mass="42917">MAQYLCLPNFFLLHLLILATLISKPILADPVRYDVTQFGADKTGSYGSTKAFRTTWKVACQSTKPAEFYVPEGVFLVGYLLFEGPCKSFMSFTNSGTIKAPLNYSNPTVIGAWIKFHSVFGMSFTGGIIDGSGGRLWACKSNKSDCPLGSTSVQFSHCSKITTKRLTAINSQIFHFAIHASEDIKMHATVIKAPENSPNTDGIHIQQSKGIEIIGASIQTGDDCISMGVGSSNIYIENVHCGPGHGISIGSLANRAIEEGVSNVTVKEVEFTGSTNGFRIKSWARKSNGFVRNVLFENAIMNDVRNPITIDQNYCPSGNNCPTEGSGIKINGVTYNHIRGTSTTRVAVNLNCSPTNPCRGITLTNIDLTYSKSQPALSYCKNAHGVTSGKANPPSCLAS</sequence>
<dbReference type="EC" id="3.2.1.67" evidence="8"/>
<evidence type="ECO:0000256" key="14">
    <source>
        <dbReference type="PROSITE-ProRule" id="PRU10052"/>
    </source>
</evidence>
<keyword evidence="4" id="KW-0964">Secreted</keyword>
<feature type="chain" id="PRO_5005527797" description="Exopolygalacturonase" evidence="16">
    <location>
        <begin position="29"/>
        <end position="399"/>
    </location>
</feature>
<keyword evidence="18" id="KW-1185">Reference proteome</keyword>